<accession>A0ABW1LSG8</accession>
<dbReference type="RefSeq" id="WP_379160497.1">
    <property type="nucleotide sequence ID" value="NZ_JBHSRJ010000009.1"/>
</dbReference>
<keyword evidence="1" id="KW-1133">Transmembrane helix</keyword>
<dbReference type="Pfam" id="PF08378">
    <property type="entry name" value="NERD"/>
    <property type="match status" value="1"/>
</dbReference>
<feature type="transmembrane region" description="Helical" evidence="1">
    <location>
        <begin position="161"/>
        <end position="180"/>
    </location>
</feature>
<evidence type="ECO:0000313" key="3">
    <source>
        <dbReference type="EMBL" id="MFC6046097.1"/>
    </source>
</evidence>
<proteinExistence type="predicted"/>
<dbReference type="Proteomes" id="UP001596135">
    <property type="component" value="Unassembled WGS sequence"/>
</dbReference>
<keyword evidence="1" id="KW-0812">Transmembrane</keyword>
<sequence>MPDAETHEATARALLALSSEWTVLDDVVWPGRKPADIDQVVVGPGGVFVIVAGRTGRSAVAAARTAASVLERGAHLRRRTVHPVLCSTEPHPDGLGDDVLLCAPDTIVATLLAQPRALERDELHSASTTVTTQVRRHRRLRRSLTGGGSRRDRSTGSTGRLAIFLLVVAATVAASPWAAARLDAARAGDPPPVPRLGETVRLAGTAGRSPVEMTAEEVEAPGRAYVVRLTVRNDGGRPFAMGALEVGLTLDDLQPADAIGRPRAELAGAELQPGKERALTYRFTVPADRRPQVVVVVVGDRRADRASWQVS</sequence>
<evidence type="ECO:0000313" key="4">
    <source>
        <dbReference type="Proteomes" id="UP001596135"/>
    </source>
</evidence>
<keyword evidence="4" id="KW-1185">Reference proteome</keyword>
<keyword evidence="1" id="KW-0472">Membrane</keyword>
<reference evidence="4" key="1">
    <citation type="journal article" date="2019" name="Int. J. Syst. Evol. Microbiol.">
        <title>The Global Catalogue of Microorganisms (GCM) 10K type strain sequencing project: providing services to taxonomists for standard genome sequencing and annotation.</title>
        <authorList>
            <consortium name="The Broad Institute Genomics Platform"/>
            <consortium name="The Broad Institute Genome Sequencing Center for Infectious Disease"/>
            <person name="Wu L."/>
            <person name="Ma J."/>
        </authorList>
    </citation>
    <scope>NUCLEOTIDE SEQUENCE [LARGE SCALE GENOMIC DNA]</scope>
    <source>
        <strain evidence="4">CCUG 54522</strain>
    </source>
</reference>
<evidence type="ECO:0000256" key="1">
    <source>
        <dbReference type="SAM" id="Phobius"/>
    </source>
</evidence>
<dbReference type="InterPro" id="IPR011528">
    <property type="entry name" value="NERD"/>
</dbReference>
<comment type="caution">
    <text evidence="3">The sequence shown here is derived from an EMBL/GenBank/DDBJ whole genome shotgun (WGS) entry which is preliminary data.</text>
</comment>
<name>A0ABW1LSG8_9ACTN</name>
<gene>
    <name evidence="3" type="ORF">ACFPYL_23635</name>
</gene>
<feature type="domain" description="NERD" evidence="2">
    <location>
        <begin position="8"/>
        <end position="50"/>
    </location>
</feature>
<protein>
    <submittedName>
        <fullName evidence="3">NERD domain-containing protein</fullName>
    </submittedName>
</protein>
<organism evidence="3 4">
    <name type="scientific">Nocardioides hankookensis</name>
    <dbReference type="NCBI Taxonomy" id="443157"/>
    <lineage>
        <taxon>Bacteria</taxon>
        <taxon>Bacillati</taxon>
        <taxon>Actinomycetota</taxon>
        <taxon>Actinomycetes</taxon>
        <taxon>Propionibacteriales</taxon>
        <taxon>Nocardioidaceae</taxon>
        <taxon>Nocardioides</taxon>
    </lineage>
</organism>
<dbReference type="EMBL" id="JBHSRJ010000009">
    <property type="protein sequence ID" value="MFC6046097.1"/>
    <property type="molecule type" value="Genomic_DNA"/>
</dbReference>
<evidence type="ECO:0000259" key="2">
    <source>
        <dbReference type="Pfam" id="PF08378"/>
    </source>
</evidence>